<keyword evidence="3" id="KW-1185">Reference proteome</keyword>
<accession>A0A9P4IYT1</accession>
<proteinExistence type="predicted"/>
<feature type="region of interest" description="Disordered" evidence="1">
    <location>
        <begin position="47"/>
        <end position="85"/>
    </location>
</feature>
<evidence type="ECO:0000256" key="1">
    <source>
        <dbReference type="SAM" id="MobiDB-lite"/>
    </source>
</evidence>
<dbReference type="Proteomes" id="UP000799439">
    <property type="component" value="Unassembled WGS sequence"/>
</dbReference>
<dbReference type="EMBL" id="ML996086">
    <property type="protein sequence ID" value="KAF2152378.1"/>
    <property type="molecule type" value="Genomic_DNA"/>
</dbReference>
<protein>
    <submittedName>
        <fullName evidence="2">Uncharacterized protein</fullName>
    </submittedName>
</protein>
<organism evidence="2 3">
    <name type="scientific">Myriangium duriaei CBS 260.36</name>
    <dbReference type="NCBI Taxonomy" id="1168546"/>
    <lineage>
        <taxon>Eukaryota</taxon>
        <taxon>Fungi</taxon>
        <taxon>Dikarya</taxon>
        <taxon>Ascomycota</taxon>
        <taxon>Pezizomycotina</taxon>
        <taxon>Dothideomycetes</taxon>
        <taxon>Dothideomycetidae</taxon>
        <taxon>Myriangiales</taxon>
        <taxon>Myriangiaceae</taxon>
        <taxon>Myriangium</taxon>
    </lineage>
</organism>
<name>A0A9P4IYT1_9PEZI</name>
<gene>
    <name evidence="2" type="ORF">K461DRAFT_145901</name>
</gene>
<evidence type="ECO:0000313" key="3">
    <source>
        <dbReference type="Proteomes" id="UP000799439"/>
    </source>
</evidence>
<evidence type="ECO:0000313" key="2">
    <source>
        <dbReference type="EMBL" id="KAF2152378.1"/>
    </source>
</evidence>
<sequence length="212" mass="23309">MLKALPQPTLTPKSNATLGPTTTSFIDRWHYSVGTVVPGPILLLSRHEKSQSAAQPGMTPPEHKPNKKQKLASSAQSFGGTGKANALSCQTKQGEQIWLTIRKNWTSMCSGIIPDELTVLRKGNDKAGRIAKFQSLIMQCFGSGGSRWDEVGDLIRAKVSEWKTVDLLYHDGESVKSMQDCYARINLVRLEADNDKEYGVDGEEKESQESDG</sequence>
<reference evidence="2" key="1">
    <citation type="journal article" date="2020" name="Stud. Mycol.">
        <title>101 Dothideomycetes genomes: a test case for predicting lifestyles and emergence of pathogens.</title>
        <authorList>
            <person name="Haridas S."/>
            <person name="Albert R."/>
            <person name="Binder M."/>
            <person name="Bloem J."/>
            <person name="Labutti K."/>
            <person name="Salamov A."/>
            <person name="Andreopoulos B."/>
            <person name="Baker S."/>
            <person name="Barry K."/>
            <person name="Bills G."/>
            <person name="Bluhm B."/>
            <person name="Cannon C."/>
            <person name="Castanera R."/>
            <person name="Culley D."/>
            <person name="Daum C."/>
            <person name="Ezra D."/>
            <person name="Gonzalez J."/>
            <person name="Henrissat B."/>
            <person name="Kuo A."/>
            <person name="Liang C."/>
            <person name="Lipzen A."/>
            <person name="Lutzoni F."/>
            <person name="Magnuson J."/>
            <person name="Mondo S."/>
            <person name="Nolan M."/>
            <person name="Ohm R."/>
            <person name="Pangilinan J."/>
            <person name="Park H.-J."/>
            <person name="Ramirez L."/>
            <person name="Alfaro M."/>
            <person name="Sun H."/>
            <person name="Tritt A."/>
            <person name="Yoshinaga Y."/>
            <person name="Zwiers L.-H."/>
            <person name="Turgeon B."/>
            <person name="Goodwin S."/>
            <person name="Spatafora J."/>
            <person name="Crous P."/>
            <person name="Grigoriev I."/>
        </authorList>
    </citation>
    <scope>NUCLEOTIDE SEQUENCE</scope>
    <source>
        <strain evidence="2">CBS 260.36</strain>
    </source>
</reference>
<dbReference type="AlphaFoldDB" id="A0A9P4IYT1"/>
<comment type="caution">
    <text evidence="2">The sequence shown here is derived from an EMBL/GenBank/DDBJ whole genome shotgun (WGS) entry which is preliminary data.</text>
</comment>